<dbReference type="InterPro" id="IPR015946">
    <property type="entry name" value="KH_dom-like_a/b"/>
</dbReference>
<dbReference type="PANTHER" id="PTHR39624">
    <property type="entry name" value="PROTEIN INVOLVED IN RIMO-MEDIATED BETA-METHYLTHIOLATION OF RIBOSOMAL PROTEIN S12 YCAO"/>
    <property type="match status" value="1"/>
</dbReference>
<dbReference type="InterPro" id="IPR003718">
    <property type="entry name" value="OsmC/Ohr_fam"/>
</dbReference>
<dbReference type="AlphaFoldDB" id="A0A261VH67"/>
<reference evidence="2" key="1">
    <citation type="submission" date="2017-05" db="EMBL/GenBank/DDBJ databases">
        <title>Complete and WGS of Bordetella genogroups.</title>
        <authorList>
            <person name="Spilker T."/>
            <person name="Lipuma J."/>
        </authorList>
    </citation>
    <scope>NUCLEOTIDE SEQUENCE [LARGE SCALE GENOMIC DNA]</scope>
    <source>
        <strain evidence="2">AU8256</strain>
    </source>
</reference>
<protein>
    <submittedName>
        <fullName evidence="1">Peroxiredoxin</fullName>
    </submittedName>
</protein>
<dbReference type="Gene3D" id="3.30.300.20">
    <property type="match status" value="1"/>
</dbReference>
<gene>
    <name evidence="1" type="ORF">CAL24_16705</name>
</gene>
<keyword evidence="2" id="KW-1185">Reference proteome</keyword>
<dbReference type="Proteomes" id="UP000215633">
    <property type="component" value="Unassembled WGS sequence"/>
</dbReference>
<dbReference type="RefSeq" id="WP_028353192.1">
    <property type="nucleotide sequence ID" value="NZ_NEVT01000007.1"/>
</dbReference>
<name>A0A261VH67_9BORD</name>
<dbReference type="EMBL" id="NEVT01000007">
    <property type="protein sequence ID" value="OZI73504.1"/>
    <property type="molecule type" value="Genomic_DNA"/>
</dbReference>
<evidence type="ECO:0000313" key="1">
    <source>
        <dbReference type="EMBL" id="OZI73504.1"/>
    </source>
</evidence>
<dbReference type="InterPro" id="IPR036102">
    <property type="entry name" value="OsmC/Ohrsf"/>
</dbReference>
<evidence type="ECO:0000313" key="2">
    <source>
        <dbReference type="Proteomes" id="UP000215633"/>
    </source>
</evidence>
<dbReference type="SUPFAM" id="SSF82784">
    <property type="entry name" value="OsmC-like"/>
    <property type="match status" value="1"/>
</dbReference>
<accession>A0A261VH67</accession>
<dbReference type="PANTHER" id="PTHR39624:SF2">
    <property type="entry name" value="OSMC-LIKE PROTEIN"/>
    <property type="match status" value="1"/>
</dbReference>
<sequence>MVTATRKREPYAVSITNGRHQLLADTRKAGRGGDAGMRPHELLESALAACLCISIEMAAERHGIALAEHTVEVDIERLDHQTAFHVAIRFQAPLSPEHQDLVRQAAQNSPVAQTLSKPVRINMPTITMTPT</sequence>
<proteinExistence type="predicted"/>
<organism evidence="1 2">
    <name type="scientific">Bordetella genomosp. 2</name>
    <dbReference type="NCBI Taxonomy" id="1983456"/>
    <lineage>
        <taxon>Bacteria</taxon>
        <taxon>Pseudomonadati</taxon>
        <taxon>Pseudomonadota</taxon>
        <taxon>Betaproteobacteria</taxon>
        <taxon>Burkholderiales</taxon>
        <taxon>Alcaligenaceae</taxon>
        <taxon>Bordetella</taxon>
    </lineage>
</organism>
<comment type="caution">
    <text evidence="1">The sequence shown here is derived from an EMBL/GenBank/DDBJ whole genome shotgun (WGS) entry which is preliminary data.</text>
</comment>
<dbReference type="Pfam" id="PF02566">
    <property type="entry name" value="OsmC"/>
    <property type="match status" value="1"/>
</dbReference>